<keyword evidence="2" id="KW-0238">DNA-binding</keyword>
<dbReference type="Proteomes" id="UP001385809">
    <property type="component" value="Unassembled WGS sequence"/>
</dbReference>
<organism evidence="6 7">
    <name type="scientific">Actinomycetospora aurantiaca</name>
    <dbReference type="NCBI Taxonomy" id="3129233"/>
    <lineage>
        <taxon>Bacteria</taxon>
        <taxon>Bacillati</taxon>
        <taxon>Actinomycetota</taxon>
        <taxon>Actinomycetes</taxon>
        <taxon>Pseudonocardiales</taxon>
        <taxon>Pseudonocardiaceae</taxon>
        <taxon>Actinomycetospora</taxon>
    </lineage>
</organism>
<keyword evidence="3" id="KW-0804">Transcription</keyword>
<dbReference type="PANTHER" id="PTHR44688">
    <property type="entry name" value="DNA-BINDING TRANSCRIPTIONAL ACTIVATOR DEVR_DOSR"/>
    <property type="match status" value="1"/>
</dbReference>
<dbReference type="Pfam" id="PF00196">
    <property type="entry name" value="GerE"/>
    <property type="match status" value="1"/>
</dbReference>
<dbReference type="EMBL" id="JBBEGN010000003">
    <property type="protein sequence ID" value="MEJ2867736.1"/>
    <property type="molecule type" value="Genomic_DNA"/>
</dbReference>
<dbReference type="InterPro" id="IPR000792">
    <property type="entry name" value="Tscrpt_reg_LuxR_C"/>
</dbReference>
<evidence type="ECO:0000256" key="2">
    <source>
        <dbReference type="ARBA" id="ARBA00023125"/>
    </source>
</evidence>
<evidence type="ECO:0000313" key="7">
    <source>
        <dbReference type="Proteomes" id="UP001385809"/>
    </source>
</evidence>
<dbReference type="SUPFAM" id="SSF46894">
    <property type="entry name" value="C-terminal effector domain of the bipartite response regulators"/>
    <property type="match status" value="1"/>
</dbReference>
<feature type="domain" description="HTH luxR-type" evidence="5">
    <location>
        <begin position="208"/>
        <end position="273"/>
    </location>
</feature>
<sequence>MTQSTLVDSPGSAPISSPRRRPRRPQLPHADYQRAFDVLGACADARSLPDFKEQLLEALQTTLDVKHVSFFVGATFHNVFGDARPVTEGHTTKMLPEYQERWSRYDLFGTPAATRQLVTSGVSSLSELASMSTLPASATAYVRHFLVSTWGMHSATALRVELPGGHSALVGLFDTAADRIGPRELATLRVLNPQLSAISRHLPLSRRPGSALARLSDRQREVATLVAEGMSNAEIGETLSLAEDSVKKYVSRVLGVTGCQSRMELALLVRAGG</sequence>
<gene>
    <name evidence="6" type="ORF">WCD74_08175</name>
</gene>
<dbReference type="PROSITE" id="PS50043">
    <property type="entry name" value="HTH_LUXR_2"/>
    <property type="match status" value="1"/>
</dbReference>
<dbReference type="SMART" id="SM00421">
    <property type="entry name" value="HTH_LUXR"/>
    <property type="match status" value="1"/>
</dbReference>
<evidence type="ECO:0000259" key="5">
    <source>
        <dbReference type="PROSITE" id="PS50043"/>
    </source>
</evidence>
<accession>A0ABU8MK94</accession>
<name>A0ABU8MK94_9PSEU</name>
<proteinExistence type="predicted"/>
<dbReference type="InterPro" id="IPR016032">
    <property type="entry name" value="Sig_transdc_resp-reg_C-effctor"/>
</dbReference>
<dbReference type="InterPro" id="IPR036388">
    <property type="entry name" value="WH-like_DNA-bd_sf"/>
</dbReference>
<evidence type="ECO:0000256" key="4">
    <source>
        <dbReference type="SAM" id="MobiDB-lite"/>
    </source>
</evidence>
<evidence type="ECO:0000313" key="6">
    <source>
        <dbReference type="EMBL" id="MEJ2867736.1"/>
    </source>
</evidence>
<dbReference type="Gene3D" id="1.10.10.10">
    <property type="entry name" value="Winged helix-like DNA-binding domain superfamily/Winged helix DNA-binding domain"/>
    <property type="match status" value="1"/>
</dbReference>
<evidence type="ECO:0000256" key="1">
    <source>
        <dbReference type="ARBA" id="ARBA00023015"/>
    </source>
</evidence>
<dbReference type="PANTHER" id="PTHR44688:SF16">
    <property type="entry name" value="DNA-BINDING TRANSCRIPTIONAL ACTIVATOR DEVR_DOSR"/>
    <property type="match status" value="1"/>
</dbReference>
<dbReference type="RefSeq" id="WP_337694346.1">
    <property type="nucleotide sequence ID" value="NZ_JBBEGN010000003.1"/>
</dbReference>
<dbReference type="PRINTS" id="PR00038">
    <property type="entry name" value="HTHLUXR"/>
</dbReference>
<evidence type="ECO:0000256" key="3">
    <source>
        <dbReference type="ARBA" id="ARBA00023163"/>
    </source>
</evidence>
<reference evidence="6 7" key="1">
    <citation type="submission" date="2024-03" db="EMBL/GenBank/DDBJ databases">
        <title>Actinomycetospora sp. OC33-EN08, a novel actinomycete isolated from wild orchid (Aerides multiflora).</title>
        <authorList>
            <person name="Suriyachadkun C."/>
        </authorList>
    </citation>
    <scope>NUCLEOTIDE SEQUENCE [LARGE SCALE GENOMIC DNA]</scope>
    <source>
        <strain evidence="6 7">OC33-EN08</strain>
    </source>
</reference>
<feature type="region of interest" description="Disordered" evidence="4">
    <location>
        <begin position="1"/>
        <end position="26"/>
    </location>
</feature>
<keyword evidence="7" id="KW-1185">Reference proteome</keyword>
<keyword evidence="1" id="KW-0805">Transcription regulation</keyword>
<comment type="caution">
    <text evidence="6">The sequence shown here is derived from an EMBL/GenBank/DDBJ whole genome shotgun (WGS) entry which is preliminary data.</text>
</comment>
<protein>
    <submittedName>
        <fullName evidence="6">Helix-turn-helix transcriptional regulator</fullName>
    </submittedName>
</protein>
<dbReference type="CDD" id="cd06170">
    <property type="entry name" value="LuxR_C_like"/>
    <property type="match status" value="1"/>
</dbReference>